<gene>
    <name evidence="3" type="ORF">W97_07696</name>
</gene>
<dbReference type="GeneID" id="19905007"/>
<accession>R7Z3H9</accession>
<feature type="compositionally biased region" description="Low complexity" evidence="1">
    <location>
        <begin position="302"/>
        <end position="332"/>
    </location>
</feature>
<feature type="compositionally biased region" description="Basic and acidic residues" evidence="1">
    <location>
        <begin position="364"/>
        <end position="374"/>
    </location>
</feature>
<feature type="compositionally biased region" description="Polar residues" evidence="1">
    <location>
        <begin position="342"/>
        <end position="356"/>
    </location>
</feature>
<feature type="compositionally biased region" description="Basic and acidic residues" evidence="1">
    <location>
        <begin position="481"/>
        <end position="506"/>
    </location>
</feature>
<protein>
    <recommendedName>
        <fullName evidence="2">DUF7514 domain-containing protein</fullName>
    </recommendedName>
</protein>
<reference evidence="4" key="1">
    <citation type="submission" date="2012-06" db="EMBL/GenBank/DDBJ databases">
        <title>The genome sequence of Coniosporium apollinis CBS 100218.</title>
        <authorList>
            <consortium name="The Broad Institute Genome Sequencing Platform"/>
            <person name="Cuomo C."/>
            <person name="Gorbushina A."/>
            <person name="Noack S."/>
            <person name="Walker B."/>
            <person name="Young S.K."/>
            <person name="Zeng Q."/>
            <person name="Gargeya S."/>
            <person name="Fitzgerald M."/>
            <person name="Haas B."/>
            <person name="Abouelleil A."/>
            <person name="Alvarado L."/>
            <person name="Arachchi H.M."/>
            <person name="Berlin A.M."/>
            <person name="Chapman S.B."/>
            <person name="Goldberg J."/>
            <person name="Griggs A."/>
            <person name="Gujja S."/>
            <person name="Hansen M."/>
            <person name="Howarth C."/>
            <person name="Imamovic A."/>
            <person name="Larimer J."/>
            <person name="McCowan C."/>
            <person name="Montmayeur A."/>
            <person name="Murphy C."/>
            <person name="Neiman D."/>
            <person name="Pearson M."/>
            <person name="Priest M."/>
            <person name="Roberts A."/>
            <person name="Saif S."/>
            <person name="Shea T."/>
            <person name="Sisk P."/>
            <person name="Sykes S."/>
            <person name="Wortman J."/>
            <person name="Nusbaum C."/>
            <person name="Birren B."/>
        </authorList>
    </citation>
    <scope>NUCLEOTIDE SEQUENCE [LARGE SCALE GENOMIC DNA]</scope>
    <source>
        <strain evidence="4">CBS 100218</strain>
    </source>
</reference>
<dbReference type="OrthoDB" id="5420895at2759"/>
<feature type="compositionally biased region" description="Basic and acidic residues" evidence="1">
    <location>
        <begin position="200"/>
        <end position="217"/>
    </location>
</feature>
<organism evidence="3 4">
    <name type="scientific">Coniosporium apollinis (strain CBS 100218)</name>
    <name type="common">Rock-inhabiting black yeast</name>
    <dbReference type="NCBI Taxonomy" id="1168221"/>
    <lineage>
        <taxon>Eukaryota</taxon>
        <taxon>Fungi</taxon>
        <taxon>Dikarya</taxon>
        <taxon>Ascomycota</taxon>
        <taxon>Pezizomycotina</taxon>
        <taxon>Dothideomycetes</taxon>
        <taxon>Dothideomycetes incertae sedis</taxon>
        <taxon>Coniosporium</taxon>
    </lineage>
</organism>
<evidence type="ECO:0000313" key="4">
    <source>
        <dbReference type="Proteomes" id="UP000016924"/>
    </source>
</evidence>
<dbReference type="RefSeq" id="XP_007783803.1">
    <property type="nucleotide sequence ID" value="XM_007785613.1"/>
</dbReference>
<feature type="compositionally biased region" description="Basic and acidic residues" evidence="1">
    <location>
        <begin position="272"/>
        <end position="282"/>
    </location>
</feature>
<dbReference type="PANTHER" id="PTHR39611:SF2">
    <property type="entry name" value="HYDROXYPROLINE-RICH GLYCOPROTEIN DZ-HRGP"/>
    <property type="match status" value="1"/>
</dbReference>
<feature type="region of interest" description="Disordered" evidence="1">
    <location>
        <begin position="272"/>
        <end position="408"/>
    </location>
</feature>
<dbReference type="InterPro" id="IPR055936">
    <property type="entry name" value="DUF7514"/>
</dbReference>
<evidence type="ECO:0000256" key="1">
    <source>
        <dbReference type="SAM" id="MobiDB-lite"/>
    </source>
</evidence>
<dbReference type="EMBL" id="JH767597">
    <property type="protein sequence ID" value="EON68486.1"/>
    <property type="molecule type" value="Genomic_DNA"/>
</dbReference>
<dbReference type="PANTHER" id="PTHR39611">
    <property type="entry name" value="HYDROXYPROLINE-RICH GLYCOPROTEIN DZ-HRGP-RELATED"/>
    <property type="match status" value="1"/>
</dbReference>
<dbReference type="eggNOG" id="ENOG502SHYC">
    <property type="taxonomic scope" value="Eukaryota"/>
</dbReference>
<feature type="region of interest" description="Disordered" evidence="1">
    <location>
        <begin position="186"/>
        <end position="250"/>
    </location>
</feature>
<evidence type="ECO:0000313" key="3">
    <source>
        <dbReference type="EMBL" id="EON68486.1"/>
    </source>
</evidence>
<dbReference type="Proteomes" id="UP000016924">
    <property type="component" value="Unassembled WGS sequence"/>
</dbReference>
<dbReference type="Pfam" id="PF24355">
    <property type="entry name" value="DUF7514"/>
    <property type="match status" value="1"/>
</dbReference>
<dbReference type="HOGENOM" id="CLU_025517_0_0_1"/>
<evidence type="ECO:0000259" key="2">
    <source>
        <dbReference type="Pfam" id="PF24355"/>
    </source>
</evidence>
<dbReference type="STRING" id="1168221.R7Z3H9"/>
<feature type="region of interest" description="Disordered" evidence="1">
    <location>
        <begin position="481"/>
        <end position="530"/>
    </location>
</feature>
<feature type="compositionally biased region" description="Basic and acidic residues" evidence="1">
    <location>
        <begin position="386"/>
        <end position="395"/>
    </location>
</feature>
<proteinExistence type="predicted"/>
<sequence length="530" mass="59825">MAEPVDAQPKEAFQYWGYLFKPDKCGTELLNRLLAGIADFISRNLDQPSDGPDITPSQLAAFYRAVGGDYDILFIDTPPQSMAFIYKSLGCLHSLQPTPTDDGYGTPNIPALKKKGFVTWQTIQLLLGPEEHVPFLQNAVATLDIIDPSTGQPFPKLLPTESFPREPDADMVRWYEGVSDRLRQQCEAEEQPPTDGRQGGGERRARSPDDSSADERNGAAAYFRDPLYRNQRNRPTMIRRYSKNPPRSPREFIKGVRHAWAPHLPWNRTTERQRGFADRYTPDDGDDEEDATPTGLHRYATAPSRSSPPSHQHQAQHSQQPYQPQRPAAPSRQETRIRAGSLVSTESTSDSDTPGQTLRHRRSHEPSHSPREYLPHIYEPGSGRRYSADYGRDGDVPMPPTAAAASSAYGPSKAPLFAAQVAQLQPAHAYYANYGRPVTSGRSGYSGNRPATRYKDEEVLDGRRRAESWREGYVRAAADLREPSWERETERERHRGERDRDRERVRMGHRHVQSVDGVGGRRYPAEASWR</sequence>
<keyword evidence="4" id="KW-1185">Reference proteome</keyword>
<name>R7Z3H9_CONA1</name>
<dbReference type="AlphaFoldDB" id="R7Z3H9"/>
<feature type="domain" description="DUF7514" evidence="2">
    <location>
        <begin position="17"/>
        <end position="178"/>
    </location>
</feature>
<dbReference type="OMA" id="EVDRWHK"/>